<name>A0A379IAU3_PROVU</name>
<dbReference type="Proteomes" id="UP000254331">
    <property type="component" value="Unassembled WGS sequence"/>
</dbReference>
<dbReference type="AlphaFoldDB" id="A0A379IAU3"/>
<feature type="region of interest" description="Disordered" evidence="1">
    <location>
        <begin position="45"/>
        <end position="114"/>
    </location>
</feature>
<sequence length="153" mass="17769">MRAAARRRWRWPRRCTTCRSRGTRSCKSSRWIGCRSSPRAIRTWRSCSIPPPQSRSRQHEGGDATAHRAPDCAQGRQGLDRGGLQGGRVRRRGNRLRGQHGRARDHGRHVQHRRGLSVCHDARRGREDEAGRMGALHLRQYGFRRHQRLHHEP</sequence>
<dbReference type="EMBL" id="UGTW01000004">
    <property type="protein sequence ID" value="SUD29801.1"/>
    <property type="molecule type" value="Genomic_DNA"/>
</dbReference>
<feature type="compositionally biased region" description="Basic and acidic residues" evidence="1">
    <location>
        <begin position="57"/>
        <end position="70"/>
    </location>
</feature>
<accession>A0A379IAU3</accession>
<evidence type="ECO:0000313" key="3">
    <source>
        <dbReference type="Proteomes" id="UP000254331"/>
    </source>
</evidence>
<gene>
    <name evidence="2" type="ORF">NCTC10376_04134</name>
</gene>
<reference evidence="2 3" key="1">
    <citation type="submission" date="2018-06" db="EMBL/GenBank/DDBJ databases">
        <authorList>
            <consortium name="Pathogen Informatics"/>
            <person name="Doyle S."/>
        </authorList>
    </citation>
    <scope>NUCLEOTIDE SEQUENCE [LARGE SCALE GENOMIC DNA]</scope>
    <source>
        <strain evidence="2 3">NCTC10376</strain>
    </source>
</reference>
<evidence type="ECO:0000256" key="1">
    <source>
        <dbReference type="SAM" id="MobiDB-lite"/>
    </source>
</evidence>
<organism evidence="2 3">
    <name type="scientific">Proteus vulgaris</name>
    <dbReference type="NCBI Taxonomy" id="585"/>
    <lineage>
        <taxon>Bacteria</taxon>
        <taxon>Pseudomonadati</taxon>
        <taxon>Pseudomonadota</taxon>
        <taxon>Gammaproteobacteria</taxon>
        <taxon>Enterobacterales</taxon>
        <taxon>Morganellaceae</taxon>
        <taxon>Proteus</taxon>
    </lineage>
</organism>
<protein>
    <submittedName>
        <fullName evidence="2">Uncharacterized protein</fullName>
    </submittedName>
</protein>
<evidence type="ECO:0000313" key="2">
    <source>
        <dbReference type="EMBL" id="SUD29801.1"/>
    </source>
</evidence>
<proteinExistence type="predicted"/>
<feature type="compositionally biased region" description="Basic residues" evidence="1">
    <location>
        <begin position="88"/>
        <end position="114"/>
    </location>
</feature>